<dbReference type="SMART" id="SM00499">
    <property type="entry name" value="AAI"/>
    <property type="match status" value="1"/>
</dbReference>
<accession>A0ABC9GXQ0</accession>
<sequence>MTPTRYAPAFMAAAALLAAVLATALQHDACETAQQAFSECVPYVVGEEPSVTPNCCRGLGDISDMGDTAAQRGALCACILSEVKAAGGGRMAPGRVAGLAASCKVPIGFIPTKPDFNCSTLLI</sequence>
<dbReference type="InterPro" id="IPR016140">
    <property type="entry name" value="Bifunc_inhib/LTP/seed_store"/>
</dbReference>
<evidence type="ECO:0000313" key="5">
    <source>
        <dbReference type="Proteomes" id="UP001497457"/>
    </source>
</evidence>
<dbReference type="InterPro" id="IPR036312">
    <property type="entry name" value="Bifun_inhib/LTP/seed_sf"/>
</dbReference>
<name>A0ABC9GXQ0_9POAL</name>
<comment type="similarity">
    <text evidence="1">Belongs to the plant LTP family.</text>
</comment>
<comment type="function">
    <text evidence="1">Plant non-specific lipid-transfer proteins transfer phospholipids as well as galactolipids across membranes. May play a role in wax or cutin deposition in the cell walls of expanding epidermal cells and certain secretory tissues.</text>
</comment>
<feature type="chain" id="PRO_5044741851" description="Non-specific lipid-transfer protein" evidence="2">
    <location>
        <begin position="23"/>
        <end position="123"/>
    </location>
</feature>
<dbReference type="AlphaFoldDB" id="A0ABC9GXQ0"/>
<dbReference type="InterPro" id="IPR000528">
    <property type="entry name" value="Plant_nsLTP"/>
</dbReference>
<proteinExistence type="inferred from homology"/>
<gene>
    <name evidence="4" type="ORF">URODEC1_LOCUS120338</name>
</gene>
<organism evidence="4 5">
    <name type="scientific">Urochloa decumbens</name>
    <dbReference type="NCBI Taxonomy" id="240449"/>
    <lineage>
        <taxon>Eukaryota</taxon>
        <taxon>Viridiplantae</taxon>
        <taxon>Streptophyta</taxon>
        <taxon>Embryophyta</taxon>
        <taxon>Tracheophyta</taxon>
        <taxon>Spermatophyta</taxon>
        <taxon>Magnoliopsida</taxon>
        <taxon>Liliopsida</taxon>
        <taxon>Poales</taxon>
        <taxon>Poaceae</taxon>
        <taxon>PACMAD clade</taxon>
        <taxon>Panicoideae</taxon>
        <taxon>Panicodae</taxon>
        <taxon>Paniceae</taxon>
        <taxon>Melinidinae</taxon>
        <taxon>Urochloa</taxon>
    </lineage>
</organism>
<evidence type="ECO:0000256" key="1">
    <source>
        <dbReference type="RuleBase" id="RU000628"/>
    </source>
</evidence>
<dbReference type="Gene3D" id="1.10.110.10">
    <property type="entry name" value="Plant lipid-transfer and hydrophobic proteins"/>
    <property type="match status" value="1"/>
</dbReference>
<dbReference type="Pfam" id="PF00234">
    <property type="entry name" value="Tryp_alpha_amyl"/>
    <property type="match status" value="1"/>
</dbReference>
<reference evidence="4 5" key="1">
    <citation type="submission" date="2024-10" db="EMBL/GenBank/DDBJ databases">
        <authorList>
            <person name="Ryan C."/>
        </authorList>
    </citation>
    <scope>NUCLEOTIDE SEQUENCE [LARGE SCALE GENOMIC DNA]</scope>
</reference>
<dbReference type="CDD" id="cd01960">
    <property type="entry name" value="nsLTP1"/>
    <property type="match status" value="1"/>
</dbReference>
<feature type="signal peptide" evidence="2">
    <location>
        <begin position="1"/>
        <end position="22"/>
    </location>
</feature>
<comment type="caution">
    <text evidence="4">The sequence shown here is derived from an EMBL/GenBank/DDBJ whole genome shotgun (WGS) entry which is preliminary data.</text>
</comment>
<protein>
    <recommendedName>
        <fullName evidence="1">Non-specific lipid-transfer protein</fullName>
    </recommendedName>
</protein>
<dbReference type="EMBL" id="CAXIPR030000696">
    <property type="protein sequence ID" value="CAM0146823.1"/>
    <property type="molecule type" value="Genomic_DNA"/>
</dbReference>
<keyword evidence="5" id="KW-1185">Reference proteome</keyword>
<dbReference type="PRINTS" id="PR00382">
    <property type="entry name" value="LIPIDTRNSFER"/>
</dbReference>
<keyword evidence="1" id="KW-0813">Transport</keyword>
<dbReference type="GO" id="GO:0008289">
    <property type="term" value="F:lipid binding"/>
    <property type="evidence" value="ECO:0007669"/>
    <property type="project" value="UniProtKB-KW"/>
</dbReference>
<feature type="domain" description="Bifunctional inhibitor/plant lipid transfer protein/seed storage helical" evidence="3">
    <location>
        <begin position="30"/>
        <end position="118"/>
    </location>
</feature>
<evidence type="ECO:0000313" key="4">
    <source>
        <dbReference type="EMBL" id="CAM0146823.1"/>
    </source>
</evidence>
<dbReference type="PANTHER" id="PTHR33076">
    <property type="entry name" value="NON-SPECIFIC LIPID-TRANSFER PROTEIN 2-RELATED"/>
    <property type="match status" value="1"/>
</dbReference>
<keyword evidence="1" id="KW-0446">Lipid-binding</keyword>
<keyword evidence="2" id="KW-0732">Signal</keyword>
<evidence type="ECO:0000256" key="2">
    <source>
        <dbReference type="SAM" id="SignalP"/>
    </source>
</evidence>
<dbReference type="Proteomes" id="UP001497457">
    <property type="component" value="Unassembled WGS sequence"/>
</dbReference>
<dbReference type="SUPFAM" id="SSF47699">
    <property type="entry name" value="Bifunctional inhibitor/lipid-transfer protein/seed storage 2S albumin"/>
    <property type="match status" value="1"/>
</dbReference>
<evidence type="ECO:0000259" key="3">
    <source>
        <dbReference type="SMART" id="SM00499"/>
    </source>
</evidence>